<proteinExistence type="predicted"/>
<accession>A0ABS2R0X5</accession>
<keyword evidence="1" id="KW-0812">Transmembrane</keyword>
<dbReference type="EMBL" id="JAFBFH010000001">
    <property type="protein sequence ID" value="MBM7713252.1"/>
    <property type="molecule type" value="Genomic_DNA"/>
</dbReference>
<comment type="caution">
    <text evidence="2">The sequence shown here is derived from an EMBL/GenBank/DDBJ whole genome shotgun (WGS) entry which is preliminary data.</text>
</comment>
<evidence type="ECO:0000313" key="2">
    <source>
        <dbReference type="EMBL" id="MBM7713252.1"/>
    </source>
</evidence>
<dbReference type="Proteomes" id="UP000823485">
    <property type="component" value="Unassembled WGS sequence"/>
</dbReference>
<reference evidence="2 3" key="1">
    <citation type="submission" date="2021-01" db="EMBL/GenBank/DDBJ databases">
        <title>Genomic Encyclopedia of Type Strains, Phase IV (KMG-IV): sequencing the most valuable type-strain genomes for metagenomic binning, comparative biology and taxonomic classification.</title>
        <authorList>
            <person name="Goeker M."/>
        </authorList>
    </citation>
    <scope>NUCLEOTIDE SEQUENCE [LARGE SCALE GENOMIC DNA]</scope>
    <source>
        <strain evidence="2 3">DSM 105453</strain>
    </source>
</reference>
<sequence>MIHEFFSNIHDAIFSPLRSWAEQSQGNWNILVVVGFLLVMGSAIFVYIFHRKMGPADERTSKISLKSAYFMLLTIVLCDIIFPKDYMWNIFFTFKYALAFLAGGIYLAVQYKKDFS</sequence>
<evidence type="ECO:0000256" key="1">
    <source>
        <dbReference type="SAM" id="Phobius"/>
    </source>
</evidence>
<protein>
    <recommendedName>
        <fullName evidence="4">DUF2178 domain-containing protein</fullName>
    </recommendedName>
</protein>
<gene>
    <name evidence="2" type="ORF">JOC94_000218</name>
</gene>
<feature type="transmembrane region" description="Helical" evidence="1">
    <location>
        <begin position="63"/>
        <end position="82"/>
    </location>
</feature>
<keyword evidence="3" id="KW-1185">Reference proteome</keyword>
<feature type="transmembrane region" description="Helical" evidence="1">
    <location>
        <begin position="28"/>
        <end position="51"/>
    </location>
</feature>
<keyword evidence="1" id="KW-1133">Transmembrane helix</keyword>
<name>A0ABS2R0X5_9BACI</name>
<evidence type="ECO:0000313" key="3">
    <source>
        <dbReference type="Proteomes" id="UP000823485"/>
    </source>
</evidence>
<feature type="transmembrane region" description="Helical" evidence="1">
    <location>
        <begin position="88"/>
        <end position="109"/>
    </location>
</feature>
<keyword evidence="1" id="KW-0472">Membrane</keyword>
<evidence type="ECO:0008006" key="4">
    <source>
        <dbReference type="Google" id="ProtNLM"/>
    </source>
</evidence>
<dbReference type="RefSeq" id="WP_077109444.1">
    <property type="nucleotide sequence ID" value="NZ_JAFBFH010000001.1"/>
</dbReference>
<organism evidence="2 3">
    <name type="scientific">Siminovitchia thermophila</name>
    <dbReference type="NCBI Taxonomy" id="1245522"/>
    <lineage>
        <taxon>Bacteria</taxon>
        <taxon>Bacillati</taxon>
        <taxon>Bacillota</taxon>
        <taxon>Bacilli</taxon>
        <taxon>Bacillales</taxon>
        <taxon>Bacillaceae</taxon>
        <taxon>Siminovitchia</taxon>
    </lineage>
</organism>